<keyword evidence="1" id="KW-0472">Membrane</keyword>
<name>A0A8H7EBP8_9PLEO</name>
<dbReference type="EMBL" id="JAAABM010000015">
    <property type="protein sequence ID" value="KAF7672633.1"/>
    <property type="molecule type" value="Genomic_DNA"/>
</dbReference>
<protein>
    <submittedName>
        <fullName evidence="2">Uncharacterized protein</fullName>
    </submittedName>
</protein>
<dbReference type="AlphaFoldDB" id="A0A8H7EBP8"/>
<sequence length="111" mass="13087">MSWSKDNTISVLALFASCTPIFIMLAAYLLRQRRLRAKKQPVLDVERTPAVLQPQPSQYFWIRREYTLVALILVQRDAHFADRGTWAMRSRYGKSDSWSTPLTPWKDTHYR</sequence>
<dbReference type="RefSeq" id="XP_038782983.1">
    <property type="nucleotide sequence ID" value="XM_038934181.1"/>
</dbReference>
<proteinExistence type="predicted"/>
<organism evidence="2 3">
    <name type="scientific">Alternaria burnsii</name>
    <dbReference type="NCBI Taxonomy" id="1187904"/>
    <lineage>
        <taxon>Eukaryota</taxon>
        <taxon>Fungi</taxon>
        <taxon>Dikarya</taxon>
        <taxon>Ascomycota</taxon>
        <taxon>Pezizomycotina</taxon>
        <taxon>Dothideomycetes</taxon>
        <taxon>Pleosporomycetidae</taxon>
        <taxon>Pleosporales</taxon>
        <taxon>Pleosporineae</taxon>
        <taxon>Pleosporaceae</taxon>
        <taxon>Alternaria</taxon>
        <taxon>Alternaria sect. Alternaria</taxon>
    </lineage>
</organism>
<dbReference type="GeneID" id="62207359"/>
<gene>
    <name evidence="2" type="ORF">GT037_009134</name>
</gene>
<reference evidence="2" key="2">
    <citation type="submission" date="2020-08" db="EMBL/GenBank/DDBJ databases">
        <title>Draft Genome Sequence of Cumin Blight Pathogen Alternaria burnsii.</title>
        <authorList>
            <person name="Feng Z."/>
        </authorList>
    </citation>
    <scope>NUCLEOTIDE SEQUENCE</scope>
    <source>
        <strain evidence="2">CBS107.38</strain>
    </source>
</reference>
<comment type="caution">
    <text evidence="2">The sequence shown here is derived from an EMBL/GenBank/DDBJ whole genome shotgun (WGS) entry which is preliminary data.</text>
</comment>
<feature type="transmembrane region" description="Helical" evidence="1">
    <location>
        <begin position="12"/>
        <end position="30"/>
    </location>
</feature>
<evidence type="ECO:0000256" key="1">
    <source>
        <dbReference type="SAM" id="Phobius"/>
    </source>
</evidence>
<reference evidence="2" key="1">
    <citation type="submission" date="2020-01" db="EMBL/GenBank/DDBJ databases">
        <authorList>
            <person name="Feng Z.H.Z."/>
        </authorList>
    </citation>
    <scope>NUCLEOTIDE SEQUENCE</scope>
    <source>
        <strain evidence="2">CBS107.38</strain>
    </source>
</reference>
<keyword evidence="1" id="KW-1133">Transmembrane helix</keyword>
<accession>A0A8H7EBP8</accession>
<evidence type="ECO:0000313" key="3">
    <source>
        <dbReference type="Proteomes" id="UP000596902"/>
    </source>
</evidence>
<keyword evidence="3" id="KW-1185">Reference proteome</keyword>
<evidence type="ECO:0000313" key="2">
    <source>
        <dbReference type="EMBL" id="KAF7672633.1"/>
    </source>
</evidence>
<dbReference type="PROSITE" id="PS51257">
    <property type="entry name" value="PROKAR_LIPOPROTEIN"/>
    <property type="match status" value="1"/>
</dbReference>
<keyword evidence="1" id="KW-0812">Transmembrane</keyword>
<dbReference type="Proteomes" id="UP000596902">
    <property type="component" value="Unassembled WGS sequence"/>
</dbReference>